<reference evidence="2" key="1">
    <citation type="submission" date="2020-05" db="EMBL/GenBank/DDBJ databases">
        <authorList>
            <person name="Chiriac C."/>
            <person name="Salcher M."/>
            <person name="Ghai R."/>
            <person name="Kavagutti S V."/>
        </authorList>
    </citation>
    <scope>NUCLEOTIDE SEQUENCE</scope>
</reference>
<dbReference type="EMBL" id="LR797828">
    <property type="protein sequence ID" value="CAB4242155.1"/>
    <property type="molecule type" value="Genomic_DNA"/>
</dbReference>
<evidence type="ECO:0000313" key="2">
    <source>
        <dbReference type="EMBL" id="CAB4242155.1"/>
    </source>
</evidence>
<proteinExistence type="predicted"/>
<accession>A0A6J5TAY7</accession>
<evidence type="ECO:0000256" key="1">
    <source>
        <dbReference type="SAM" id="MobiDB-lite"/>
    </source>
</evidence>
<protein>
    <submittedName>
        <fullName evidence="2">Uncharacterized protein</fullName>
    </submittedName>
</protein>
<gene>
    <name evidence="3" type="ORF">UFOVP165_8</name>
    <name evidence="2" type="ORF">UFOVP72_37</name>
</gene>
<organism evidence="2">
    <name type="scientific">uncultured Caudovirales phage</name>
    <dbReference type="NCBI Taxonomy" id="2100421"/>
    <lineage>
        <taxon>Viruses</taxon>
        <taxon>Duplodnaviria</taxon>
        <taxon>Heunggongvirae</taxon>
        <taxon>Uroviricota</taxon>
        <taxon>Caudoviricetes</taxon>
        <taxon>Peduoviridae</taxon>
        <taxon>Maltschvirus</taxon>
        <taxon>Maltschvirus maltsch</taxon>
    </lineage>
</organism>
<sequence length="481" mass="50685">MPLDTSIASNVAIPQFNVAPAQVGGPVNMLTDVMKLKGLQQEQQLNQLKFQEYQRARSDAAATRAETAKTKADLDRIFGAYAPPTPAAATNALVAPSAPAIPQMGFGGATGAYTPAAPAAAAAPAAPAAAPGAPNYAGIIGELVKGGHIEEAKKMADLAKIHTETRGKDYENNVKQIDAAYAPLQGLTNHVQSPADVAAYTQMLYNDPVLGPQAAKIKPLEQAIADSQREFAANPQQWQLAHSKVDGKVIYDAATSAVTPKIVAKDVGGSIKYIDENPKSPTFMKEVGDFAKTPVPKAPGELETPEQKLAFEGKKLEQKSQFELEKAYPVKKASVDATMDDIDAQIARAEALKNHEGLSGITGGLFGRVGSVSAASTSAQADLNQLKAKAGFEALQSMRDRSPTGGALGNVSDTEGRRLESSAAALEQAQGTEDFQIKLDRYVADLKRSKQSLKNALDAQFSGVKAKAAPAKSDGWTIEEH</sequence>
<dbReference type="EMBL" id="LR798212">
    <property type="protein sequence ID" value="CAB5187149.1"/>
    <property type="molecule type" value="Genomic_DNA"/>
</dbReference>
<feature type="region of interest" description="Disordered" evidence="1">
    <location>
        <begin position="397"/>
        <end position="416"/>
    </location>
</feature>
<evidence type="ECO:0000313" key="3">
    <source>
        <dbReference type="EMBL" id="CAB5187149.1"/>
    </source>
</evidence>
<name>A0A6J5TAY7_9CAUD</name>